<protein>
    <submittedName>
        <fullName evidence="1">Uncharacterized protein</fullName>
    </submittedName>
</protein>
<sequence length="215" mass="24447">MTVSKLSLYQGALLNLSIERLSAIDEDIESRHALDDVWDNQLRDRVLQKGQWNFATRSVKLESSDSTTPTFGYQFAFDKASDFLRTVGVCQDEYFDIPLTRYVDEASWWFSDVDPIYVRYVSNDSAYGYDYSIWPPDFSEFVEHYMAYKAGGRLKGQFDTDALDKKQKAALLAARGTDAMESPALFPPLGSWSSSRVGWRSGGRADRGSRRRLIG</sequence>
<accession>A0A0F8Z1D5</accession>
<proteinExistence type="predicted"/>
<reference evidence="1" key="1">
    <citation type="journal article" date="2015" name="Nature">
        <title>Complex archaea that bridge the gap between prokaryotes and eukaryotes.</title>
        <authorList>
            <person name="Spang A."/>
            <person name="Saw J.H."/>
            <person name="Jorgensen S.L."/>
            <person name="Zaremba-Niedzwiedzka K."/>
            <person name="Martijn J."/>
            <person name="Lind A.E."/>
            <person name="van Eijk R."/>
            <person name="Schleper C."/>
            <person name="Guy L."/>
            <person name="Ettema T.J."/>
        </authorList>
    </citation>
    <scope>NUCLEOTIDE SEQUENCE</scope>
</reference>
<name>A0A0F8Z1D5_9ZZZZ</name>
<evidence type="ECO:0000313" key="1">
    <source>
        <dbReference type="EMBL" id="KKK79875.1"/>
    </source>
</evidence>
<comment type="caution">
    <text evidence="1">The sequence shown here is derived from an EMBL/GenBank/DDBJ whole genome shotgun (WGS) entry which is preliminary data.</text>
</comment>
<gene>
    <name evidence="1" type="ORF">LCGC14_2829120</name>
</gene>
<dbReference type="EMBL" id="LAZR01053833">
    <property type="protein sequence ID" value="KKK79875.1"/>
    <property type="molecule type" value="Genomic_DNA"/>
</dbReference>
<dbReference type="AlphaFoldDB" id="A0A0F8Z1D5"/>
<organism evidence="1">
    <name type="scientific">marine sediment metagenome</name>
    <dbReference type="NCBI Taxonomy" id="412755"/>
    <lineage>
        <taxon>unclassified sequences</taxon>
        <taxon>metagenomes</taxon>
        <taxon>ecological metagenomes</taxon>
    </lineage>
</organism>